<evidence type="ECO:0000256" key="6">
    <source>
        <dbReference type="ARBA" id="ARBA00022967"/>
    </source>
</evidence>
<keyword evidence="4" id="KW-1003">Cell membrane</keyword>
<evidence type="ECO:0000313" key="9">
    <source>
        <dbReference type="EMBL" id="MBB0245395.1"/>
    </source>
</evidence>
<evidence type="ECO:0000256" key="5">
    <source>
        <dbReference type="ARBA" id="ARBA00022519"/>
    </source>
</evidence>
<name>A0A7W3Y2J1_9ACTN</name>
<gene>
    <name evidence="9" type="ORF">FNQ90_15130</name>
</gene>
<sequence length="50" mass="5149">MLEVRDLAVEFRTREGAARAVNGVSYSVHAGETLAVLGESGSGKSVTAQA</sequence>
<dbReference type="EMBL" id="VKHT01000478">
    <property type="protein sequence ID" value="MBB0245395.1"/>
    <property type="molecule type" value="Genomic_DNA"/>
</dbReference>
<dbReference type="Pfam" id="PF00005">
    <property type="entry name" value="ABC_tran"/>
    <property type="match status" value="1"/>
</dbReference>
<keyword evidence="5" id="KW-0997">Cell inner membrane</keyword>
<dbReference type="PANTHER" id="PTHR43297:SF14">
    <property type="entry name" value="ATPASE AAA-TYPE CORE DOMAIN-CONTAINING PROTEIN"/>
    <property type="match status" value="1"/>
</dbReference>
<dbReference type="InterPro" id="IPR050388">
    <property type="entry name" value="ABC_Ni/Peptide_Import"/>
</dbReference>
<evidence type="ECO:0000256" key="3">
    <source>
        <dbReference type="ARBA" id="ARBA00022448"/>
    </source>
</evidence>
<dbReference type="GO" id="GO:0016887">
    <property type="term" value="F:ATP hydrolysis activity"/>
    <property type="evidence" value="ECO:0007669"/>
    <property type="project" value="InterPro"/>
</dbReference>
<keyword evidence="9" id="KW-0547">Nucleotide-binding</keyword>
<dbReference type="Gene3D" id="3.40.50.300">
    <property type="entry name" value="P-loop containing nucleotide triphosphate hydrolases"/>
    <property type="match status" value="1"/>
</dbReference>
<dbReference type="SUPFAM" id="SSF52540">
    <property type="entry name" value="P-loop containing nucleoside triphosphate hydrolases"/>
    <property type="match status" value="1"/>
</dbReference>
<dbReference type="Proteomes" id="UP000538929">
    <property type="component" value="Unassembled WGS sequence"/>
</dbReference>
<evidence type="ECO:0000259" key="8">
    <source>
        <dbReference type="Pfam" id="PF00005"/>
    </source>
</evidence>
<evidence type="ECO:0000256" key="7">
    <source>
        <dbReference type="ARBA" id="ARBA00023136"/>
    </source>
</evidence>
<feature type="non-terminal residue" evidence="9">
    <location>
        <position position="50"/>
    </location>
</feature>
<evidence type="ECO:0000256" key="2">
    <source>
        <dbReference type="ARBA" id="ARBA00005417"/>
    </source>
</evidence>
<proteinExistence type="inferred from homology"/>
<dbReference type="GO" id="GO:0005524">
    <property type="term" value="F:ATP binding"/>
    <property type="evidence" value="ECO:0007669"/>
    <property type="project" value="UniProtKB-KW"/>
</dbReference>
<comment type="similarity">
    <text evidence="2">Belongs to the ABC transporter superfamily.</text>
</comment>
<dbReference type="AlphaFoldDB" id="A0A7W3Y2J1"/>
<organism evidence="9 10">
    <name type="scientific">Streptomyces alkaliphilus</name>
    <dbReference type="NCBI Taxonomy" id="1472722"/>
    <lineage>
        <taxon>Bacteria</taxon>
        <taxon>Bacillati</taxon>
        <taxon>Actinomycetota</taxon>
        <taxon>Actinomycetes</taxon>
        <taxon>Kitasatosporales</taxon>
        <taxon>Streptomycetaceae</taxon>
        <taxon>Streptomyces</taxon>
    </lineage>
</organism>
<evidence type="ECO:0000256" key="4">
    <source>
        <dbReference type="ARBA" id="ARBA00022475"/>
    </source>
</evidence>
<keyword evidence="9" id="KW-0067">ATP-binding</keyword>
<keyword evidence="6" id="KW-1278">Translocase</keyword>
<comment type="caution">
    <text evidence="9">The sequence shown here is derived from an EMBL/GenBank/DDBJ whole genome shotgun (WGS) entry which is preliminary data.</text>
</comment>
<accession>A0A7W3Y2J1</accession>
<keyword evidence="3" id="KW-0813">Transport</keyword>
<dbReference type="InterPro" id="IPR003439">
    <property type="entry name" value="ABC_transporter-like_ATP-bd"/>
</dbReference>
<protein>
    <submittedName>
        <fullName evidence="9">ATP-binding cassette domain-containing protein</fullName>
    </submittedName>
</protein>
<keyword evidence="10" id="KW-1185">Reference proteome</keyword>
<dbReference type="InterPro" id="IPR027417">
    <property type="entry name" value="P-loop_NTPase"/>
</dbReference>
<evidence type="ECO:0000256" key="1">
    <source>
        <dbReference type="ARBA" id="ARBA00004370"/>
    </source>
</evidence>
<dbReference type="PANTHER" id="PTHR43297">
    <property type="entry name" value="OLIGOPEPTIDE TRANSPORT ATP-BINDING PROTEIN APPD"/>
    <property type="match status" value="1"/>
</dbReference>
<dbReference type="GO" id="GO:0016020">
    <property type="term" value="C:membrane"/>
    <property type="evidence" value="ECO:0007669"/>
    <property type="project" value="UniProtKB-SubCell"/>
</dbReference>
<keyword evidence="7" id="KW-0472">Membrane</keyword>
<reference evidence="10" key="1">
    <citation type="submission" date="2019-10" db="EMBL/GenBank/DDBJ databases">
        <title>Streptomyces sp. nov., a novel actinobacterium isolated from alkaline environment.</title>
        <authorList>
            <person name="Golinska P."/>
        </authorList>
    </citation>
    <scope>NUCLEOTIDE SEQUENCE [LARGE SCALE GENOMIC DNA]</scope>
    <source>
        <strain evidence="10">DSM 42118</strain>
    </source>
</reference>
<evidence type="ECO:0000313" key="10">
    <source>
        <dbReference type="Proteomes" id="UP000538929"/>
    </source>
</evidence>
<comment type="subcellular location">
    <subcellularLocation>
        <location evidence="1">Membrane</location>
    </subcellularLocation>
</comment>
<feature type="domain" description="ABC transporter" evidence="8">
    <location>
        <begin position="21"/>
        <end position="49"/>
    </location>
</feature>